<dbReference type="InterPro" id="IPR042188">
    <property type="entry name" value="MmgE/PrpD_sf_2"/>
</dbReference>
<dbReference type="Gene3D" id="3.30.1330.120">
    <property type="entry name" value="2-methylcitrate dehydratase PrpD"/>
    <property type="match status" value="1"/>
</dbReference>
<dbReference type="Proteomes" id="UP001589610">
    <property type="component" value="Unassembled WGS sequence"/>
</dbReference>
<dbReference type="InterPro" id="IPR005656">
    <property type="entry name" value="MmgE_PrpD"/>
</dbReference>
<dbReference type="Pfam" id="PF03972">
    <property type="entry name" value="MmgE_PrpD_N"/>
    <property type="match status" value="1"/>
</dbReference>
<evidence type="ECO:0000259" key="3">
    <source>
        <dbReference type="Pfam" id="PF03972"/>
    </source>
</evidence>
<dbReference type="SUPFAM" id="SSF103378">
    <property type="entry name" value="2-methylcitrate dehydratase PrpD"/>
    <property type="match status" value="1"/>
</dbReference>
<accession>A0ABV5TE50</accession>
<protein>
    <submittedName>
        <fullName evidence="4">MmgE/PrpD family protein</fullName>
    </submittedName>
</protein>
<dbReference type="InterPro" id="IPR042183">
    <property type="entry name" value="MmgE/PrpD_sf_1"/>
</dbReference>
<dbReference type="EMBL" id="JBHMBS010000007">
    <property type="protein sequence ID" value="MFB9677391.1"/>
    <property type="molecule type" value="Genomic_DNA"/>
</dbReference>
<sequence>MNDGTREVPLAEAILDRAEAVAGGADATLLGRAAEHVLDTTACVVAGADHPTALRLRAAGGLRRGREEHEEGEADRPAGAGARRETALREASLREAVLEGVTRAHVDEFDAIHTGSATLPAAVVIPPAVLVATALRRGGDELLRAVIAGYEAVAEAGTRFGGPALYADRWWPGALFGPLGTAVALARLYRLSRERTLAAIGLAVGGMAGLLPPDRLGDAHYVALGRSACAGLDAVRFAAAGMEADPRLLEAAAAAVLRGEPAEAGSGTPHLLGCSLKAYPCARPLHAAVSALEGLVEEGLRPETLAEVRIGLPAAALRFVTADPRPADPAAAAASAPFVVAATLSGDIRNISIFRSAGSVSGTGETAPAIPGTVGGPGAGPEVTIEAGEVVGAAYPRHWGAEVTVTTSTGASYRRVVLDPPGDPASPMTRGQLTAKAERLLRGHEGAARHIAGCLALERATDVARLRLLSTGL</sequence>
<dbReference type="PANTHER" id="PTHR16943">
    <property type="entry name" value="2-METHYLCITRATE DEHYDRATASE-RELATED"/>
    <property type="match status" value="1"/>
</dbReference>
<dbReference type="InterPro" id="IPR045336">
    <property type="entry name" value="MmgE_PrpD_N"/>
</dbReference>
<dbReference type="PANTHER" id="PTHR16943:SF8">
    <property type="entry name" value="2-METHYLCITRATE DEHYDRATASE"/>
    <property type="match status" value="1"/>
</dbReference>
<dbReference type="Gene3D" id="1.10.4100.10">
    <property type="entry name" value="2-methylcitrate dehydratase PrpD"/>
    <property type="match status" value="1"/>
</dbReference>
<dbReference type="InterPro" id="IPR036148">
    <property type="entry name" value="MmgE/PrpD_sf"/>
</dbReference>
<reference evidence="4 5" key="1">
    <citation type="submission" date="2024-09" db="EMBL/GenBank/DDBJ databases">
        <authorList>
            <person name="Sun Q."/>
            <person name="Mori K."/>
        </authorList>
    </citation>
    <scope>NUCLEOTIDE SEQUENCE [LARGE SCALE GENOMIC DNA]</scope>
    <source>
        <strain evidence="4 5">JCM 3028</strain>
    </source>
</reference>
<name>A0ABV5TE50_9ACTN</name>
<proteinExistence type="inferred from homology"/>
<evidence type="ECO:0000256" key="1">
    <source>
        <dbReference type="ARBA" id="ARBA00006174"/>
    </source>
</evidence>
<organism evidence="4 5">
    <name type="scientific">Streptosporangium vulgare</name>
    <dbReference type="NCBI Taxonomy" id="46190"/>
    <lineage>
        <taxon>Bacteria</taxon>
        <taxon>Bacillati</taxon>
        <taxon>Actinomycetota</taxon>
        <taxon>Actinomycetes</taxon>
        <taxon>Streptosporangiales</taxon>
        <taxon>Streptosporangiaceae</taxon>
        <taxon>Streptosporangium</taxon>
    </lineage>
</organism>
<evidence type="ECO:0000313" key="4">
    <source>
        <dbReference type="EMBL" id="MFB9677391.1"/>
    </source>
</evidence>
<gene>
    <name evidence="4" type="ORF">ACFFRH_18070</name>
</gene>
<feature type="domain" description="MmgE/PrpD N-terminal" evidence="3">
    <location>
        <begin position="29"/>
        <end position="252"/>
    </location>
</feature>
<feature type="region of interest" description="Disordered" evidence="2">
    <location>
        <begin position="61"/>
        <end position="85"/>
    </location>
</feature>
<evidence type="ECO:0000313" key="5">
    <source>
        <dbReference type="Proteomes" id="UP001589610"/>
    </source>
</evidence>
<dbReference type="RefSeq" id="WP_344744838.1">
    <property type="nucleotide sequence ID" value="NZ_BAAAWW010000052.1"/>
</dbReference>
<keyword evidence="5" id="KW-1185">Reference proteome</keyword>
<evidence type="ECO:0000256" key="2">
    <source>
        <dbReference type="SAM" id="MobiDB-lite"/>
    </source>
</evidence>
<comment type="caution">
    <text evidence="4">The sequence shown here is derived from an EMBL/GenBank/DDBJ whole genome shotgun (WGS) entry which is preliminary data.</text>
</comment>
<comment type="similarity">
    <text evidence="1">Belongs to the PrpD family.</text>
</comment>